<evidence type="ECO:0000256" key="5">
    <source>
        <dbReference type="ARBA" id="ARBA00023163"/>
    </source>
</evidence>
<keyword evidence="3" id="KW-0156">Chromatin regulator</keyword>
<sequence>MTLVKDKPDSEYFEWSPEDEIQLFFAMEGLRPVGINRHFAIACITERLSKALNRDVTSDTVWAHLKTMYNLKALDEQDKLALPNEESDFSLPETEFSSVMKRKSIEEPPPVTEESKKTEAKPELVVKSGKEKEAPEEEKPAEKEKATKSNKAAKHENTESTPKRPQKRTRGSMSLEPNAGSPAITPPNVQSSKRRRI</sequence>
<dbReference type="RefSeq" id="XP_019529171.3">
    <property type="nucleotide sequence ID" value="XM_019673626.3"/>
</dbReference>
<dbReference type="PANTHER" id="PTHR13581:SF5">
    <property type="entry name" value="MRG_MORF4L-BINDING PROTEIN"/>
    <property type="match status" value="1"/>
</dbReference>
<comment type="similarity">
    <text evidence="2">Belongs to the EAF7 family.</text>
</comment>
<evidence type="ECO:0000256" key="1">
    <source>
        <dbReference type="ARBA" id="ARBA00004123"/>
    </source>
</evidence>
<dbReference type="Proteomes" id="UP000069940">
    <property type="component" value="Unassembled WGS sequence"/>
</dbReference>
<evidence type="ECO:0000256" key="2">
    <source>
        <dbReference type="ARBA" id="ARBA00007117"/>
    </source>
</evidence>
<keyword evidence="9" id="KW-1185">Reference proteome</keyword>
<organism evidence="8 9">
    <name type="scientific">Aedes albopictus</name>
    <name type="common">Asian tiger mosquito</name>
    <name type="synonym">Stegomyia albopicta</name>
    <dbReference type="NCBI Taxonomy" id="7160"/>
    <lineage>
        <taxon>Eukaryota</taxon>
        <taxon>Metazoa</taxon>
        <taxon>Ecdysozoa</taxon>
        <taxon>Arthropoda</taxon>
        <taxon>Hexapoda</taxon>
        <taxon>Insecta</taxon>
        <taxon>Pterygota</taxon>
        <taxon>Neoptera</taxon>
        <taxon>Endopterygota</taxon>
        <taxon>Diptera</taxon>
        <taxon>Nematocera</taxon>
        <taxon>Culicoidea</taxon>
        <taxon>Culicidae</taxon>
        <taxon>Culicinae</taxon>
        <taxon>Aedini</taxon>
        <taxon>Aedes</taxon>
        <taxon>Stegomyia</taxon>
    </lineage>
</organism>
<name>A0ABM1Y3G1_AEDAL</name>
<protein>
    <recommendedName>
        <fullName evidence="10">Mrg-binding protein</fullName>
    </recommendedName>
</protein>
<keyword evidence="6" id="KW-0539">Nucleus</keyword>
<comment type="subcellular location">
    <subcellularLocation>
        <location evidence="1">Nucleus</location>
    </subcellularLocation>
</comment>
<reference evidence="9" key="1">
    <citation type="journal article" date="2015" name="Proc. Natl. Acad. Sci. U.S.A.">
        <title>Genome sequence of the Asian Tiger mosquito, Aedes albopictus, reveals insights into its biology, genetics, and evolution.</title>
        <authorList>
            <person name="Chen X.G."/>
            <person name="Jiang X."/>
            <person name="Gu J."/>
            <person name="Xu M."/>
            <person name="Wu Y."/>
            <person name="Deng Y."/>
            <person name="Zhang C."/>
            <person name="Bonizzoni M."/>
            <person name="Dermauw W."/>
            <person name="Vontas J."/>
            <person name="Armbruster P."/>
            <person name="Huang X."/>
            <person name="Yang Y."/>
            <person name="Zhang H."/>
            <person name="He W."/>
            <person name="Peng H."/>
            <person name="Liu Y."/>
            <person name="Wu K."/>
            <person name="Chen J."/>
            <person name="Lirakis M."/>
            <person name="Topalis P."/>
            <person name="Van Leeuwen T."/>
            <person name="Hall A.B."/>
            <person name="Jiang X."/>
            <person name="Thorpe C."/>
            <person name="Mueller R.L."/>
            <person name="Sun C."/>
            <person name="Waterhouse R.M."/>
            <person name="Yan G."/>
            <person name="Tu Z.J."/>
            <person name="Fang X."/>
            <person name="James A.A."/>
        </authorList>
    </citation>
    <scope>NUCLEOTIDE SEQUENCE [LARGE SCALE GENOMIC DNA]</scope>
    <source>
        <strain evidence="9">Foshan</strain>
    </source>
</reference>
<keyword evidence="4" id="KW-0805">Transcription regulation</keyword>
<evidence type="ECO:0000256" key="7">
    <source>
        <dbReference type="SAM" id="MobiDB-lite"/>
    </source>
</evidence>
<evidence type="ECO:0000313" key="8">
    <source>
        <dbReference type="EnsemblMetazoa" id="AALFPA23_005314.P6776"/>
    </source>
</evidence>
<keyword evidence="5" id="KW-0804">Transcription</keyword>
<proteinExistence type="inferred from homology"/>
<evidence type="ECO:0000256" key="3">
    <source>
        <dbReference type="ARBA" id="ARBA00022853"/>
    </source>
</evidence>
<feature type="compositionally biased region" description="Basic and acidic residues" evidence="7">
    <location>
        <begin position="113"/>
        <end position="162"/>
    </location>
</feature>
<dbReference type="Pfam" id="PF07904">
    <property type="entry name" value="Eaf7"/>
    <property type="match status" value="1"/>
</dbReference>
<evidence type="ECO:0008006" key="10">
    <source>
        <dbReference type="Google" id="ProtNLM"/>
    </source>
</evidence>
<feature type="region of interest" description="Disordered" evidence="7">
    <location>
        <begin position="84"/>
        <end position="197"/>
    </location>
</feature>
<evidence type="ECO:0000313" key="9">
    <source>
        <dbReference type="Proteomes" id="UP000069940"/>
    </source>
</evidence>
<accession>A0ABM1Y3G1</accession>
<reference evidence="8" key="2">
    <citation type="submission" date="2025-05" db="UniProtKB">
        <authorList>
            <consortium name="EnsemblMetazoa"/>
        </authorList>
    </citation>
    <scope>IDENTIFICATION</scope>
    <source>
        <strain evidence="8">Foshan</strain>
    </source>
</reference>
<dbReference type="GeneID" id="109401148"/>
<evidence type="ECO:0000256" key="4">
    <source>
        <dbReference type="ARBA" id="ARBA00023015"/>
    </source>
</evidence>
<dbReference type="InterPro" id="IPR012423">
    <property type="entry name" value="Eaf7/MRGBP"/>
</dbReference>
<dbReference type="EnsemblMetazoa" id="AALFPA23_005314.R6776">
    <property type="protein sequence ID" value="AALFPA23_005314.P6776"/>
    <property type="gene ID" value="AALFPA23_005314"/>
</dbReference>
<dbReference type="PANTHER" id="PTHR13581">
    <property type="entry name" value="MRG-BINDING PROTEIN"/>
    <property type="match status" value="1"/>
</dbReference>
<evidence type="ECO:0000256" key="6">
    <source>
        <dbReference type="ARBA" id="ARBA00023242"/>
    </source>
</evidence>